<dbReference type="PANTHER" id="PTHR36481">
    <property type="entry name" value="EXPRESSED PROTEIN"/>
    <property type="match status" value="1"/>
</dbReference>
<evidence type="ECO:0000313" key="3">
    <source>
        <dbReference type="EMBL" id="KAJ4966514.1"/>
    </source>
</evidence>
<dbReference type="AlphaFoldDB" id="A0A9Q0K9T0"/>
<dbReference type="InterPro" id="IPR036426">
    <property type="entry name" value="Bulb-type_lectin_dom_sf"/>
</dbReference>
<sequence length="332" mass="35591">MQHNSFCSDIQLEKMGKQRTGQEACLFLSLLILLSSSVFLAQTQAPTGSIQRTVKQQILTSLTPEHDGTSPTTPVSSGPSQLFLTSPSGKYAAFFLRQSTETGAGGFGNDFCYIQVQEAGQSVWESDCAPVSSENTCSLVFDDQGLEIFDGSNSMWNTNANADNFLQTLELVDSGDMRLMDKDGNLAWKASDNPQANQNCGSIGSPGLAPETPPFAKPIENISPFGRPAPTQEQLPPAPVDVGPVSGSVPLPQLPQLGQPQEGLNQPVSAGFNQPFSSVNQPQPFGGADNYQQQPLVDNNPFDSGSSRESPSKFRFALVFLGNLLAYFGFLL</sequence>
<dbReference type="Proteomes" id="UP001141806">
    <property type="component" value="Unassembled WGS sequence"/>
</dbReference>
<keyword evidence="4" id="KW-1185">Reference proteome</keyword>
<protein>
    <recommendedName>
        <fullName evidence="5">Bulb-type lectin domain-containing protein</fullName>
    </recommendedName>
</protein>
<accession>A0A9Q0K9T0</accession>
<gene>
    <name evidence="3" type="ORF">NE237_018363</name>
</gene>
<organism evidence="3 4">
    <name type="scientific">Protea cynaroides</name>
    <dbReference type="NCBI Taxonomy" id="273540"/>
    <lineage>
        <taxon>Eukaryota</taxon>
        <taxon>Viridiplantae</taxon>
        <taxon>Streptophyta</taxon>
        <taxon>Embryophyta</taxon>
        <taxon>Tracheophyta</taxon>
        <taxon>Spermatophyta</taxon>
        <taxon>Magnoliopsida</taxon>
        <taxon>Proteales</taxon>
        <taxon>Proteaceae</taxon>
        <taxon>Protea</taxon>
    </lineage>
</organism>
<feature type="chain" id="PRO_5040132083" description="Bulb-type lectin domain-containing protein" evidence="2">
    <location>
        <begin position="44"/>
        <end position="332"/>
    </location>
</feature>
<dbReference type="EMBL" id="JAMYWD010000007">
    <property type="protein sequence ID" value="KAJ4966514.1"/>
    <property type="molecule type" value="Genomic_DNA"/>
</dbReference>
<dbReference type="PANTHER" id="PTHR36481:SF2">
    <property type="entry name" value="EXPRESSED PROTEIN"/>
    <property type="match status" value="1"/>
</dbReference>
<feature type="compositionally biased region" description="Low complexity" evidence="1">
    <location>
        <begin position="240"/>
        <end position="267"/>
    </location>
</feature>
<evidence type="ECO:0000256" key="1">
    <source>
        <dbReference type="SAM" id="MobiDB-lite"/>
    </source>
</evidence>
<feature type="region of interest" description="Disordered" evidence="1">
    <location>
        <begin position="205"/>
        <end position="308"/>
    </location>
</feature>
<proteinExistence type="predicted"/>
<evidence type="ECO:0008006" key="5">
    <source>
        <dbReference type="Google" id="ProtNLM"/>
    </source>
</evidence>
<dbReference type="OrthoDB" id="687840at2759"/>
<evidence type="ECO:0000313" key="4">
    <source>
        <dbReference type="Proteomes" id="UP001141806"/>
    </source>
</evidence>
<evidence type="ECO:0000256" key="2">
    <source>
        <dbReference type="SAM" id="SignalP"/>
    </source>
</evidence>
<feature type="signal peptide" evidence="2">
    <location>
        <begin position="1"/>
        <end position="43"/>
    </location>
</feature>
<dbReference type="SUPFAM" id="SSF51110">
    <property type="entry name" value="alpha-D-mannose-specific plant lectins"/>
    <property type="match status" value="1"/>
</dbReference>
<comment type="caution">
    <text evidence="3">The sequence shown here is derived from an EMBL/GenBank/DDBJ whole genome shotgun (WGS) entry which is preliminary data.</text>
</comment>
<name>A0A9Q0K9T0_9MAGN</name>
<reference evidence="3" key="1">
    <citation type="journal article" date="2023" name="Plant J.">
        <title>The genome of the king protea, Protea cynaroides.</title>
        <authorList>
            <person name="Chang J."/>
            <person name="Duong T.A."/>
            <person name="Schoeman C."/>
            <person name="Ma X."/>
            <person name="Roodt D."/>
            <person name="Barker N."/>
            <person name="Li Z."/>
            <person name="Van de Peer Y."/>
            <person name="Mizrachi E."/>
        </authorList>
    </citation>
    <scope>NUCLEOTIDE SEQUENCE</scope>
    <source>
        <tissue evidence="3">Young leaves</tissue>
    </source>
</reference>
<feature type="compositionally biased region" description="Polar residues" evidence="1">
    <location>
        <begin position="271"/>
        <end position="283"/>
    </location>
</feature>
<keyword evidence="2" id="KW-0732">Signal</keyword>
<feature type="compositionally biased region" description="Polar residues" evidence="1">
    <location>
        <begin position="290"/>
        <end position="308"/>
    </location>
</feature>
<dbReference type="Gene3D" id="2.90.10.10">
    <property type="entry name" value="Bulb-type lectin domain"/>
    <property type="match status" value="1"/>
</dbReference>